<dbReference type="STRING" id="692275.N1QMH0"/>
<keyword evidence="2" id="KW-0274">FAD</keyword>
<evidence type="ECO:0000256" key="2">
    <source>
        <dbReference type="ARBA" id="ARBA00022827"/>
    </source>
</evidence>
<keyword evidence="4" id="KW-0560">Oxidoreductase</keyword>
<dbReference type="OrthoDB" id="66881at2759"/>
<sequence>MAAPEKFDAVIVGAGFGGIYQLYRLRKLGLSCLVIDQAGGVGGTWYWNLYPGAMSDTESVVYRYSWDKQDLSEYPWPERYVKQPEVLAYLNHVADRYNLKQHMRFHTELTAASWDDASQSWSLSTSSGEITAKYFVTCLGILSKQNFPDIPGLHSFAGELHHTARWPKDCSFAGKRVGVIGSGSTGVQLITEIASQVKSLVSFQRHPQYSVPSGDVKVTPEERKTINDNYDAIWHLVRNSHTGFGFVESTRPYHSVSPEEREKIFQELWDKGNGFHFMFGGFNDIATNREANEGACDFMRRKIDQIVKDPEKARKLKPYEMFAKRPICDGNAKTGQKYFEQFNRDHVDIVHLGETPIQEIEAKGVRTADGKLHELDMLILATGFDSVEGNYTRLAIRGRDGVTLQDEWKEGPTSALGIFVPNHPNLFMVNGAKGPFTNQPPGIEAQVDFVADTIERAEQAGTRLVEVLPEGEQAWSQLCAKLAVGTLFWEADGSWIFGTNIPGKKKTLRFFFGGMSGYLKELEKCVREGYPGFRPFLQQQQPVAAASQLQTDVPAVVEGSKASA</sequence>
<dbReference type="GeneID" id="27900847"/>
<dbReference type="Gene3D" id="3.50.50.60">
    <property type="entry name" value="FAD/NAD(P)-binding domain"/>
    <property type="match status" value="2"/>
</dbReference>
<evidence type="ECO:0000256" key="3">
    <source>
        <dbReference type="ARBA" id="ARBA00022857"/>
    </source>
</evidence>
<organism evidence="5 6">
    <name type="scientific">Sphaerulina musiva (strain SO2202)</name>
    <name type="common">Poplar stem canker fungus</name>
    <name type="synonym">Septoria musiva</name>
    <dbReference type="NCBI Taxonomy" id="692275"/>
    <lineage>
        <taxon>Eukaryota</taxon>
        <taxon>Fungi</taxon>
        <taxon>Dikarya</taxon>
        <taxon>Ascomycota</taxon>
        <taxon>Pezizomycotina</taxon>
        <taxon>Dothideomycetes</taxon>
        <taxon>Dothideomycetidae</taxon>
        <taxon>Mycosphaerellales</taxon>
        <taxon>Mycosphaerellaceae</taxon>
        <taxon>Sphaerulina</taxon>
    </lineage>
</organism>
<dbReference type="AlphaFoldDB" id="N1QMH0"/>
<gene>
    <name evidence="5" type="ORF">SEPMUDRAFT_146529</name>
</gene>
<dbReference type="PANTHER" id="PTHR43098">
    <property type="entry name" value="L-ORNITHINE N(5)-MONOOXYGENASE-RELATED"/>
    <property type="match status" value="1"/>
</dbReference>
<dbReference type="Proteomes" id="UP000016931">
    <property type="component" value="Unassembled WGS sequence"/>
</dbReference>
<dbReference type="Pfam" id="PF00743">
    <property type="entry name" value="FMO-like"/>
    <property type="match status" value="1"/>
</dbReference>
<dbReference type="HOGENOM" id="CLU_006937_8_1_1"/>
<dbReference type="PANTHER" id="PTHR43098:SF5">
    <property type="entry name" value="DUAL-FUNCTIONAL MONOOXYGENASE_METHYLTRANSFERASE PSOF"/>
    <property type="match status" value="1"/>
</dbReference>
<dbReference type="eggNOG" id="KOG1399">
    <property type="taxonomic scope" value="Eukaryota"/>
</dbReference>
<name>N1QMH0_SPHMS</name>
<reference evidence="5 6" key="1">
    <citation type="journal article" date="2012" name="PLoS Pathog.">
        <title>Diverse lifestyles and strategies of plant pathogenesis encoded in the genomes of eighteen Dothideomycetes fungi.</title>
        <authorList>
            <person name="Ohm R.A."/>
            <person name="Feau N."/>
            <person name="Henrissat B."/>
            <person name="Schoch C.L."/>
            <person name="Horwitz B.A."/>
            <person name="Barry K.W."/>
            <person name="Condon B.J."/>
            <person name="Copeland A.C."/>
            <person name="Dhillon B."/>
            <person name="Glaser F."/>
            <person name="Hesse C.N."/>
            <person name="Kosti I."/>
            <person name="LaButti K."/>
            <person name="Lindquist E.A."/>
            <person name="Lucas S."/>
            <person name="Salamov A.A."/>
            <person name="Bradshaw R.E."/>
            <person name="Ciuffetti L."/>
            <person name="Hamelin R.C."/>
            <person name="Kema G.H.J."/>
            <person name="Lawrence C."/>
            <person name="Scott J.A."/>
            <person name="Spatafora J.W."/>
            <person name="Turgeon B.G."/>
            <person name="de Wit P.J.G.M."/>
            <person name="Zhong S."/>
            <person name="Goodwin S.B."/>
            <person name="Grigoriev I.V."/>
        </authorList>
    </citation>
    <scope>NUCLEOTIDE SEQUENCE [LARGE SCALE GENOMIC DNA]</scope>
    <source>
        <strain evidence="5 6">SO2202</strain>
    </source>
</reference>
<keyword evidence="1" id="KW-0285">Flavoprotein</keyword>
<accession>N1QMH0</accession>
<keyword evidence="6" id="KW-1185">Reference proteome</keyword>
<dbReference type="GO" id="GO:0004499">
    <property type="term" value="F:N,N-dimethylaniline monooxygenase activity"/>
    <property type="evidence" value="ECO:0007669"/>
    <property type="project" value="InterPro"/>
</dbReference>
<dbReference type="InterPro" id="IPR036188">
    <property type="entry name" value="FAD/NAD-bd_sf"/>
</dbReference>
<dbReference type="GO" id="GO:0050660">
    <property type="term" value="F:flavin adenine dinucleotide binding"/>
    <property type="evidence" value="ECO:0007669"/>
    <property type="project" value="InterPro"/>
</dbReference>
<dbReference type="EMBL" id="KB456260">
    <property type="protein sequence ID" value="EMF17537.1"/>
    <property type="molecule type" value="Genomic_DNA"/>
</dbReference>
<dbReference type="GO" id="GO:0050661">
    <property type="term" value="F:NADP binding"/>
    <property type="evidence" value="ECO:0007669"/>
    <property type="project" value="InterPro"/>
</dbReference>
<evidence type="ECO:0000256" key="4">
    <source>
        <dbReference type="ARBA" id="ARBA00023002"/>
    </source>
</evidence>
<dbReference type="OMA" id="YRYSWDL"/>
<dbReference type="SUPFAM" id="SSF51905">
    <property type="entry name" value="FAD/NAD(P)-binding domain"/>
    <property type="match status" value="2"/>
</dbReference>
<dbReference type="InterPro" id="IPR050775">
    <property type="entry name" value="FAD-binding_Monooxygenases"/>
</dbReference>
<dbReference type="RefSeq" id="XP_016765658.1">
    <property type="nucleotide sequence ID" value="XM_016903710.1"/>
</dbReference>
<evidence type="ECO:0000313" key="6">
    <source>
        <dbReference type="Proteomes" id="UP000016931"/>
    </source>
</evidence>
<evidence type="ECO:0000313" key="5">
    <source>
        <dbReference type="EMBL" id="EMF17537.1"/>
    </source>
</evidence>
<evidence type="ECO:0000256" key="1">
    <source>
        <dbReference type="ARBA" id="ARBA00022630"/>
    </source>
</evidence>
<proteinExistence type="predicted"/>
<protein>
    <submittedName>
        <fullName evidence="5">FAD/NAD(P)-binding domain-containing protein</fullName>
    </submittedName>
</protein>
<dbReference type="InterPro" id="IPR020946">
    <property type="entry name" value="Flavin_mOase-like"/>
</dbReference>
<keyword evidence="3" id="KW-0521">NADP</keyword>